<keyword evidence="1 2" id="KW-0808">Transferase</keyword>
<dbReference type="Proteomes" id="UP000315167">
    <property type="component" value="Unassembled WGS sequence"/>
</dbReference>
<dbReference type="SUPFAM" id="SSF48452">
    <property type="entry name" value="TPR-like"/>
    <property type="match status" value="1"/>
</dbReference>
<dbReference type="PANTHER" id="PTHR12788">
    <property type="entry name" value="PROTEIN-TYROSINE SULFOTRANSFERASE 2"/>
    <property type="match status" value="1"/>
</dbReference>
<dbReference type="OrthoDB" id="9766687at2"/>
<dbReference type="Pfam" id="PF13469">
    <property type="entry name" value="Sulfotransfer_3"/>
    <property type="match status" value="1"/>
</dbReference>
<evidence type="ECO:0000256" key="1">
    <source>
        <dbReference type="ARBA" id="ARBA00022679"/>
    </source>
</evidence>
<gene>
    <name evidence="2" type="ORF">IP90_00588</name>
</gene>
<dbReference type="EMBL" id="VLKN01000001">
    <property type="protein sequence ID" value="TWI06322.1"/>
    <property type="molecule type" value="Genomic_DNA"/>
</dbReference>
<dbReference type="InterPro" id="IPR027417">
    <property type="entry name" value="P-loop_NTPase"/>
</dbReference>
<protein>
    <submittedName>
        <fullName evidence="2">Sulfotransferase family protein</fullName>
    </submittedName>
</protein>
<reference evidence="2 3" key="1">
    <citation type="journal article" date="2015" name="Stand. Genomic Sci.">
        <title>Genomic Encyclopedia of Bacterial and Archaeal Type Strains, Phase III: the genomes of soil and plant-associated and newly described type strains.</title>
        <authorList>
            <person name="Whitman W.B."/>
            <person name="Woyke T."/>
            <person name="Klenk H.P."/>
            <person name="Zhou Y."/>
            <person name="Lilburn T.G."/>
            <person name="Beck B.J."/>
            <person name="De Vos P."/>
            <person name="Vandamme P."/>
            <person name="Eisen J.A."/>
            <person name="Garrity G."/>
            <person name="Hugenholtz P."/>
            <person name="Kyrpides N.C."/>
        </authorList>
    </citation>
    <scope>NUCLEOTIDE SEQUENCE [LARGE SCALE GENOMIC DNA]</scope>
    <source>
        <strain evidence="2 3">CGMCC 1.10821</strain>
    </source>
</reference>
<evidence type="ECO:0000313" key="3">
    <source>
        <dbReference type="Proteomes" id="UP000315167"/>
    </source>
</evidence>
<dbReference type="InterPro" id="IPR026634">
    <property type="entry name" value="TPST-like"/>
</dbReference>
<dbReference type="SUPFAM" id="SSF52540">
    <property type="entry name" value="P-loop containing nucleoside triphosphate hydrolases"/>
    <property type="match status" value="1"/>
</dbReference>
<keyword evidence="3" id="KW-1185">Reference proteome</keyword>
<dbReference type="AlphaFoldDB" id="A0A562LFD0"/>
<dbReference type="InterPro" id="IPR011990">
    <property type="entry name" value="TPR-like_helical_dom_sf"/>
</dbReference>
<dbReference type="Gene3D" id="1.25.40.10">
    <property type="entry name" value="Tetratricopeptide repeat domain"/>
    <property type="match status" value="1"/>
</dbReference>
<dbReference type="GO" id="GO:0008476">
    <property type="term" value="F:protein-tyrosine sulfotransferase activity"/>
    <property type="evidence" value="ECO:0007669"/>
    <property type="project" value="InterPro"/>
</dbReference>
<organism evidence="2 3">
    <name type="scientific">Luteimonas cucumeris</name>
    <dbReference type="NCBI Taxonomy" id="985012"/>
    <lineage>
        <taxon>Bacteria</taxon>
        <taxon>Pseudomonadati</taxon>
        <taxon>Pseudomonadota</taxon>
        <taxon>Gammaproteobacteria</taxon>
        <taxon>Lysobacterales</taxon>
        <taxon>Lysobacteraceae</taxon>
        <taxon>Luteimonas</taxon>
    </lineage>
</organism>
<proteinExistence type="predicted"/>
<evidence type="ECO:0000313" key="2">
    <source>
        <dbReference type="EMBL" id="TWI06322.1"/>
    </source>
</evidence>
<comment type="caution">
    <text evidence="2">The sequence shown here is derived from an EMBL/GenBank/DDBJ whole genome shotgun (WGS) entry which is preliminary data.</text>
</comment>
<dbReference type="PANTHER" id="PTHR12788:SF10">
    <property type="entry name" value="PROTEIN-TYROSINE SULFOTRANSFERASE"/>
    <property type="match status" value="1"/>
</dbReference>
<name>A0A562LFD0_9GAMM</name>
<accession>A0A562LFD0</accession>
<dbReference type="Gene3D" id="3.40.50.300">
    <property type="entry name" value="P-loop containing nucleotide triphosphate hydrolases"/>
    <property type="match status" value="1"/>
</dbReference>
<sequence>MLTSAHASALQRAEYLLNQRDLVAARLAYESLLVCHELAALAHLRLSLIASATQRYRDSVDHAVSAYDARMPDADLLEMICKRLMTVGEMKLAIACAQEPALLQTKSPAKTAEIGKLMSDAFQPELALRLLEMSRANGLDTPAVRYLIGLSQMYAGSLEAAESELESCLQADPDFAPAYWAVSKLGRQGSGNHHVERLRAAIARCSSGRAADLPLLYYSLFKELDGLGDTRQAWLALSEGMHLRRKLVRYDADVEQRLFVHLSGLSRSLPSDPPPHEGAVPIFIIGMPRSGTTLLERILGGHPDIADAGELHDLVWQLRWICDKAGAPFLDQALAERAEDIDWPQLGRRYLAHTQWRARGRAFYTDKMPANFINVSYVLRAIPNARILHMIRDPMDTCFSNLKELFAGPYPHSYDMLEMADHYRHYRRLMAHWHALFPGRILDVQYADLAADPERIGREVIAFCGLSWNEGMAAIEKRTDVTTTASAMQVREPIHTRFVGQWYRYAEYLEPMRERLGAMDQ</sequence>
<dbReference type="RefSeq" id="WP_144898111.1">
    <property type="nucleotide sequence ID" value="NZ_VLKN01000001.1"/>
</dbReference>